<comment type="similarity">
    <text evidence="2">Belongs to the ACC deaminase/D-cysteine desulfhydrase family.</text>
</comment>
<keyword evidence="3" id="KW-0663">Pyridoxal phosphate</keyword>
<dbReference type="Pfam" id="PF00291">
    <property type="entry name" value="PALP"/>
    <property type="match status" value="1"/>
</dbReference>
<proteinExistence type="inferred from homology"/>
<dbReference type="InterPro" id="IPR001926">
    <property type="entry name" value="TrpB-like_PALP"/>
</dbReference>
<dbReference type="InterPro" id="IPR027278">
    <property type="entry name" value="ACCD_DCysDesulf"/>
</dbReference>
<dbReference type="SUPFAM" id="SSF53686">
    <property type="entry name" value="Tryptophan synthase beta subunit-like PLP-dependent enzymes"/>
    <property type="match status" value="1"/>
</dbReference>
<reference evidence="5" key="1">
    <citation type="journal article" date="2020" name="J. Eukaryot. Microbiol.">
        <title>De novo Sequencing, Assembly and Annotation of the Transcriptome for the Free-Living Testate Amoeba Arcella intermedia.</title>
        <authorList>
            <person name="Ribeiro G.M."/>
            <person name="Porfirio-Sousa A.L."/>
            <person name="Maurer-Alcala X.X."/>
            <person name="Katz L.A."/>
            <person name="Lahr D.J.G."/>
        </authorList>
    </citation>
    <scope>NUCLEOTIDE SEQUENCE</scope>
</reference>
<dbReference type="Gene3D" id="3.40.50.1100">
    <property type="match status" value="1"/>
</dbReference>
<dbReference type="PANTHER" id="PTHR43780:SF2">
    <property type="entry name" value="1-AMINOCYCLOPROPANE-1-CARBOXYLATE DEAMINASE-RELATED"/>
    <property type="match status" value="1"/>
</dbReference>
<feature type="domain" description="Tryptophan synthase beta chain-like PALP" evidence="4">
    <location>
        <begin position="10"/>
        <end position="166"/>
    </location>
</feature>
<evidence type="ECO:0000259" key="4">
    <source>
        <dbReference type="Pfam" id="PF00291"/>
    </source>
</evidence>
<comment type="cofactor">
    <cofactor evidence="1">
        <name>pyridoxal 5'-phosphate</name>
        <dbReference type="ChEBI" id="CHEBI:597326"/>
    </cofactor>
</comment>
<evidence type="ECO:0000256" key="1">
    <source>
        <dbReference type="ARBA" id="ARBA00001933"/>
    </source>
</evidence>
<evidence type="ECO:0000313" key="5">
    <source>
        <dbReference type="EMBL" id="NDV37555.1"/>
    </source>
</evidence>
<evidence type="ECO:0000256" key="3">
    <source>
        <dbReference type="ARBA" id="ARBA00022898"/>
    </source>
</evidence>
<dbReference type="AlphaFoldDB" id="A0A6B2LKP4"/>
<name>A0A6B2LKP4_9EUKA</name>
<sequence length="172" mass="19014">MKVVPTSRIRMGNLPTPIEFFKGARVGLHNVEVYLKRDDYSGLEFTGNKIRKLEFLVADAIKSGCDCLVTIGALQSNHCRATAIMAARAGLDCYLLLRKSQVPPTQKDELEGNVLYSRLAGAKLKFFSLEELRGSGGYDVLLKKMTQQLQKENKKPYIIPLGGSKYVGSVGM</sequence>
<accession>A0A6B2LKP4</accession>
<evidence type="ECO:0000256" key="2">
    <source>
        <dbReference type="ARBA" id="ARBA00008639"/>
    </source>
</evidence>
<dbReference type="PANTHER" id="PTHR43780">
    <property type="entry name" value="1-AMINOCYCLOPROPANE-1-CARBOXYLATE DEAMINASE-RELATED"/>
    <property type="match status" value="1"/>
</dbReference>
<dbReference type="GO" id="GO:0019148">
    <property type="term" value="F:D-cysteine desulfhydrase activity"/>
    <property type="evidence" value="ECO:0007669"/>
    <property type="project" value="TreeGrafter"/>
</dbReference>
<organism evidence="5">
    <name type="scientific">Arcella intermedia</name>
    <dbReference type="NCBI Taxonomy" id="1963864"/>
    <lineage>
        <taxon>Eukaryota</taxon>
        <taxon>Amoebozoa</taxon>
        <taxon>Tubulinea</taxon>
        <taxon>Elardia</taxon>
        <taxon>Arcellinida</taxon>
        <taxon>Sphaerothecina</taxon>
        <taxon>Arcellidae</taxon>
        <taxon>Arcella</taxon>
    </lineage>
</organism>
<protein>
    <recommendedName>
        <fullName evidence="4">Tryptophan synthase beta chain-like PALP domain-containing protein</fullName>
    </recommendedName>
</protein>
<dbReference type="InterPro" id="IPR036052">
    <property type="entry name" value="TrpB-like_PALP_sf"/>
</dbReference>
<dbReference type="EMBL" id="GIBP01008586">
    <property type="protein sequence ID" value="NDV37555.1"/>
    <property type="molecule type" value="Transcribed_RNA"/>
</dbReference>